<dbReference type="OrthoDB" id="9782449at2"/>
<comment type="caution">
    <text evidence="1">The sequence shown here is derived from an EMBL/GenBank/DDBJ whole genome shotgun (WGS) entry which is preliminary data.</text>
</comment>
<organism evidence="1 2">
    <name type="scientific">Aliidiomarina iranensis</name>
    <dbReference type="NCBI Taxonomy" id="1434071"/>
    <lineage>
        <taxon>Bacteria</taxon>
        <taxon>Pseudomonadati</taxon>
        <taxon>Pseudomonadota</taxon>
        <taxon>Gammaproteobacteria</taxon>
        <taxon>Alteromonadales</taxon>
        <taxon>Idiomarinaceae</taxon>
        <taxon>Aliidiomarina</taxon>
    </lineage>
</organism>
<name>A0A432W009_9GAMM</name>
<dbReference type="SFLD" id="SFLDG01135">
    <property type="entry name" value="C1.5.6:_HAD__Beta-PGM__Phospha"/>
    <property type="match status" value="1"/>
</dbReference>
<dbReference type="InterPro" id="IPR041492">
    <property type="entry name" value="HAD_2"/>
</dbReference>
<dbReference type="Gene3D" id="3.40.50.1000">
    <property type="entry name" value="HAD superfamily/HAD-like"/>
    <property type="match status" value="1"/>
</dbReference>
<dbReference type="GO" id="GO:0005829">
    <property type="term" value="C:cytosol"/>
    <property type="evidence" value="ECO:0007669"/>
    <property type="project" value="TreeGrafter"/>
</dbReference>
<proteinExistence type="predicted"/>
<dbReference type="GO" id="GO:0008967">
    <property type="term" value="F:phosphoglycolate phosphatase activity"/>
    <property type="evidence" value="ECO:0007669"/>
    <property type="project" value="TreeGrafter"/>
</dbReference>
<dbReference type="GO" id="GO:0006281">
    <property type="term" value="P:DNA repair"/>
    <property type="evidence" value="ECO:0007669"/>
    <property type="project" value="TreeGrafter"/>
</dbReference>
<reference evidence="2" key="1">
    <citation type="journal article" date="2018" name="Front. Microbiol.">
        <title>Genome-Based Analysis Reveals the Taxonomy and Diversity of the Family Idiomarinaceae.</title>
        <authorList>
            <person name="Liu Y."/>
            <person name="Lai Q."/>
            <person name="Shao Z."/>
        </authorList>
    </citation>
    <scope>NUCLEOTIDE SEQUENCE [LARGE SCALE GENOMIC DNA]</scope>
    <source>
        <strain evidence="2">GBPy7</strain>
    </source>
</reference>
<keyword evidence="2" id="KW-1185">Reference proteome</keyword>
<evidence type="ECO:0000313" key="1">
    <source>
        <dbReference type="EMBL" id="RUO22335.1"/>
    </source>
</evidence>
<dbReference type="SFLD" id="SFLDG01129">
    <property type="entry name" value="C1.5:_HAD__Beta-PGM__Phosphata"/>
    <property type="match status" value="1"/>
</dbReference>
<dbReference type="PANTHER" id="PTHR43434:SF24">
    <property type="entry name" value="HYDROLASE-RELATED"/>
    <property type="match status" value="1"/>
</dbReference>
<dbReference type="Gene3D" id="1.10.150.240">
    <property type="entry name" value="Putative phosphatase, domain 2"/>
    <property type="match status" value="1"/>
</dbReference>
<dbReference type="NCBIfam" id="TIGR01549">
    <property type="entry name" value="HAD-SF-IA-v1"/>
    <property type="match status" value="1"/>
</dbReference>
<protein>
    <submittedName>
        <fullName evidence="1">HAD family hydrolase</fullName>
    </submittedName>
</protein>
<dbReference type="InterPro" id="IPR050155">
    <property type="entry name" value="HAD-like_hydrolase_sf"/>
</dbReference>
<dbReference type="AlphaFoldDB" id="A0A432W009"/>
<evidence type="ECO:0000313" key="2">
    <source>
        <dbReference type="Proteomes" id="UP000288395"/>
    </source>
</evidence>
<dbReference type="Pfam" id="PF13419">
    <property type="entry name" value="HAD_2"/>
    <property type="match status" value="1"/>
</dbReference>
<dbReference type="InterPro" id="IPR006439">
    <property type="entry name" value="HAD-SF_hydro_IA"/>
</dbReference>
<accession>A0A432W009</accession>
<dbReference type="SFLD" id="SFLDS00003">
    <property type="entry name" value="Haloacid_Dehalogenase"/>
    <property type="match status" value="1"/>
</dbReference>
<gene>
    <name evidence="1" type="ORF">CWE08_03895</name>
</gene>
<dbReference type="InterPro" id="IPR023198">
    <property type="entry name" value="PGP-like_dom2"/>
</dbReference>
<keyword evidence="1" id="KW-0378">Hydrolase</keyword>
<dbReference type="SUPFAM" id="SSF56784">
    <property type="entry name" value="HAD-like"/>
    <property type="match status" value="1"/>
</dbReference>
<dbReference type="InterPro" id="IPR036412">
    <property type="entry name" value="HAD-like_sf"/>
</dbReference>
<dbReference type="EMBL" id="PIPJ01000002">
    <property type="protein sequence ID" value="RUO22335.1"/>
    <property type="molecule type" value="Genomic_DNA"/>
</dbReference>
<dbReference type="NCBIfam" id="TIGR01509">
    <property type="entry name" value="HAD-SF-IA-v3"/>
    <property type="match status" value="1"/>
</dbReference>
<dbReference type="Proteomes" id="UP000288395">
    <property type="component" value="Unassembled WGS sequence"/>
</dbReference>
<dbReference type="InterPro" id="IPR023214">
    <property type="entry name" value="HAD_sf"/>
</dbReference>
<dbReference type="PANTHER" id="PTHR43434">
    <property type="entry name" value="PHOSPHOGLYCOLATE PHOSPHATASE"/>
    <property type="match status" value="1"/>
</dbReference>
<dbReference type="RefSeq" id="WP_126765807.1">
    <property type="nucleotide sequence ID" value="NZ_PIPJ01000002.1"/>
</dbReference>
<sequence length="232" mass="25672">MNAPVNNSRYPLIVFDWDGTLMDSVPKIVSCMQQMAVAANLPVPAESAVRDIIGLSLWVALERLFDCSEKTEQEALIAIYREYYLHKDKTPSPLFPDAYEVLSELNGSGLKLAVATGKARQGLNRAWRETNTGHFFQTSRCADEANSKPHPQMLNEILSETGVNAQQAIMIGDSRYDLRMAKAANMSSLGVTWGVHDHNTLSAESPLAVLTDITELPSLLRKFETMATEQIS</sequence>